<dbReference type="GO" id="GO:0005615">
    <property type="term" value="C:extracellular space"/>
    <property type="evidence" value="ECO:0007669"/>
    <property type="project" value="TreeGrafter"/>
</dbReference>
<dbReference type="PANTHER" id="PTHR24373:SF398">
    <property type="entry name" value="LEUCINE-RICH REPEAT-CONTAINING G-PROTEIN COUPLED RECEPTOR 6"/>
    <property type="match status" value="1"/>
</dbReference>
<keyword evidence="4" id="KW-0472">Membrane</keyword>
<evidence type="ECO:0000313" key="6">
    <source>
        <dbReference type="Proteomes" id="UP000440578"/>
    </source>
</evidence>
<dbReference type="EMBL" id="VIIS01001435">
    <property type="protein sequence ID" value="KAF0298414.1"/>
    <property type="molecule type" value="Genomic_DNA"/>
</dbReference>
<keyword evidence="2" id="KW-0732">Signal</keyword>
<dbReference type="SMART" id="SM00369">
    <property type="entry name" value="LRR_TYP"/>
    <property type="match status" value="5"/>
</dbReference>
<feature type="transmembrane region" description="Helical" evidence="4">
    <location>
        <begin position="348"/>
        <end position="369"/>
    </location>
</feature>
<dbReference type="PROSITE" id="PS51450">
    <property type="entry name" value="LRR"/>
    <property type="match status" value="1"/>
</dbReference>
<dbReference type="InterPro" id="IPR001611">
    <property type="entry name" value="Leu-rich_rpt"/>
</dbReference>
<dbReference type="InterPro" id="IPR050328">
    <property type="entry name" value="Dev_Immune_Receptor"/>
</dbReference>
<evidence type="ECO:0000256" key="2">
    <source>
        <dbReference type="ARBA" id="ARBA00022729"/>
    </source>
</evidence>
<dbReference type="OrthoDB" id="6363818at2759"/>
<sequence>MVLCIDAGLTAPPRRLPATVQHLSLAGNRIRRLRRAAFIKLPQLRTLDLDNNRIRRVAPFAFLGLLSLERLSLQGNPLGELAGFSLGGLRNITYLYVGHSGVRRVRPLAFSTSADVRLISLGGNPAAALEPRAFAGLQRVHHLLLPERLQRVAAGAFSGLRDVDVLVVRQPQLENLPAGLLSGLQRAARLTVIGGEVGVMDRHWMEGVGPVQVISFTNVTIGELGGLNITGPVGRLEMRGNRVHAVALSDVLTLSPCAEERLVLVDNLLPCTCDLHRLMTALRGAGYNVTRFSEQNRCLTPPVLQQRHISGVSLPSAEECAVRDREELERRKSEEAFLRAMASAGRCFGVTIYSSLFTLLLPFVINIVVT</sequence>
<dbReference type="GO" id="GO:0031012">
    <property type="term" value="C:extracellular matrix"/>
    <property type="evidence" value="ECO:0007669"/>
    <property type="project" value="TreeGrafter"/>
</dbReference>
<keyword evidence="6" id="KW-1185">Reference proteome</keyword>
<organism evidence="5 6">
    <name type="scientific">Amphibalanus amphitrite</name>
    <name type="common">Striped barnacle</name>
    <name type="synonym">Balanus amphitrite</name>
    <dbReference type="NCBI Taxonomy" id="1232801"/>
    <lineage>
        <taxon>Eukaryota</taxon>
        <taxon>Metazoa</taxon>
        <taxon>Ecdysozoa</taxon>
        <taxon>Arthropoda</taxon>
        <taxon>Crustacea</taxon>
        <taxon>Multicrustacea</taxon>
        <taxon>Cirripedia</taxon>
        <taxon>Thoracica</taxon>
        <taxon>Thoracicalcarea</taxon>
        <taxon>Balanomorpha</taxon>
        <taxon>Balanoidea</taxon>
        <taxon>Balanidae</taxon>
        <taxon>Amphibalaninae</taxon>
        <taxon>Amphibalanus</taxon>
    </lineage>
</organism>
<proteinExistence type="predicted"/>
<comment type="caution">
    <text evidence="5">The sequence shown here is derived from an EMBL/GenBank/DDBJ whole genome shotgun (WGS) entry which is preliminary data.</text>
</comment>
<dbReference type="Pfam" id="PF13855">
    <property type="entry name" value="LRR_8"/>
    <property type="match status" value="1"/>
</dbReference>
<dbReference type="PANTHER" id="PTHR24373">
    <property type="entry name" value="SLIT RELATED LEUCINE-RICH REPEAT NEURONAL PROTEIN"/>
    <property type="match status" value="1"/>
</dbReference>
<dbReference type="InterPro" id="IPR032675">
    <property type="entry name" value="LRR_dom_sf"/>
</dbReference>
<evidence type="ECO:0000256" key="1">
    <source>
        <dbReference type="ARBA" id="ARBA00022614"/>
    </source>
</evidence>
<evidence type="ECO:0000256" key="3">
    <source>
        <dbReference type="ARBA" id="ARBA00022737"/>
    </source>
</evidence>
<dbReference type="InterPro" id="IPR003591">
    <property type="entry name" value="Leu-rich_rpt_typical-subtyp"/>
</dbReference>
<accession>A0A6A4W3P3</accession>
<dbReference type="AlphaFoldDB" id="A0A6A4W3P3"/>
<dbReference type="Proteomes" id="UP000440578">
    <property type="component" value="Unassembled WGS sequence"/>
</dbReference>
<evidence type="ECO:0000313" key="5">
    <source>
        <dbReference type="EMBL" id="KAF0298414.1"/>
    </source>
</evidence>
<protein>
    <submittedName>
        <fullName evidence="5">Leucine-rich repeat-containing protein 70</fullName>
    </submittedName>
</protein>
<name>A0A6A4W3P3_AMPAM</name>
<keyword evidence="1" id="KW-0433">Leucine-rich repeat</keyword>
<keyword evidence="4" id="KW-1133">Transmembrane helix</keyword>
<dbReference type="SUPFAM" id="SSF52058">
    <property type="entry name" value="L domain-like"/>
    <property type="match status" value="1"/>
</dbReference>
<reference evidence="5 6" key="1">
    <citation type="submission" date="2019-07" db="EMBL/GenBank/DDBJ databases">
        <title>Draft genome assembly of a fouling barnacle, Amphibalanus amphitrite (Darwin, 1854): The first reference genome for Thecostraca.</title>
        <authorList>
            <person name="Kim W."/>
        </authorList>
    </citation>
    <scope>NUCLEOTIDE SEQUENCE [LARGE SCALE GENOMIC DNA]</scope>
    <source>
        <strain evidence="5">SNU_AA5</strain>
        <tissue evidence="5">Soma without cirri and trophi</tissue>
    </source>
</reference>
<keyword evidence="3" id="KW-0677">Repeat</keyword>
<evidence type="ECO:0000256" key="4">
    <source>
        <dbReference type="SAM" id="Phobius"/>
    </source>
</evidence>
<dbReference type="Gene3D" id="3.80.10.10">
    <property type="entry name" value="Ribonuclease Inhibitor"/>
    <property type="match status" value="1"/>
</dbReference>
<gene>
    <name evidence="5" type="primary">LRRC70_1</name>
    <name evidence="5" type="ORF">FJT64_004278</name>
</gene>
<keyword evidence="4" id="KW-0812">Transmembrane</keyword>